<dbReference type="EMBL" id="JACHKT010000001">
    <property type="protein sequence ID" value="MBB6001428.1"/>
    <property type="molecule type" value="Genomic_DNA"/>
</dbReference>
<dbReference type="InterPro" id="IPR035386">
    <property type="entry name" value="Arm-DNA-bind_5"/>
</dbReference>
<dbReference type="Gene3D" id="1.10.150.130">
    <property type="match status" value="1"/>
</dbReference>
<keyword evidence="6" id="KW-1185">Reference proteome</keyword>
<dbReference type="PROSITE" id="PS51898">
    <property type="entry name" value="TYR_RECOMBINASE"/>
    <property type="match status" value="1"/>
</dbReference>
<evidence type="ECO:0000256" key="3">
    <source>
        <dbReference type="ARBA" id="ARBA00023172"/>
    </source>
</evidence>
<dbReference type="PANTHER" id="PTHR30349:SF64">
    <property type="entry name" value="PROPHAGE INTEGRASE INTD-RELATED"/>
    <property type="match status" value="1"/>
</dbReference>
<organism evidence="5 6">
    <name type="scientific">Arcicella rosea</name>
    <dbReference type="NCBI Taxonomy" id="502909"/>
    <lineage>
        <taxon>Bacteria</taxon>
        <taxon>Pseudomonadati</taxon>
        <taxon>Bacteroidota</taxon>
        <taxon>Cytophagia</taxon>
        <taxon>Cytophagales</taxon>
        <taxon>Flectobacillaceae</taxon>
        <taxon>Arcicella</taxon>
    </lineage>
</organism>
<evidence type="ECO:0000256" key="2">
    <source>
        <dbReference type="ARBA" id="ARBA00023125"/>
    </source>
</evidence>
<dbReference type="Pfam" id="PF17293">
    <property type="entry name" value="Arm-DNA-bind_5"/>
    <property type="match status" value="1"/>
</dbReference>
<dbReference type="GO" id="GO:0003677">
    <property type="term" value="F:DNA binding"/>
    <property type="evidence" value="ECO:0007669"/>
    <property type="project" value="UniProtKB-KW"/>
</dbReference>
<dbReference type="Gene3D" id="1.10.443.10">
    <property type="entry name" value="Intergrase catalytic core"/>
    <property type="match status" value="1"/>
</dbReference>
<dbReference type="RefSeq" id="WP_184128387.1">
    <property type="nucleotide sequence ID" value="NZ_JACHKT010000001.1"/>
</dbReference>
<gene>
    <name evidence="5" type="ORF">HNP25_000067</name>
</gene>
<keyword evidence="2" id="KW-0238">DNA-binding</keyword>
<evidence type="ECO:0000259" key="4">
    <source>
        <dbReference type="PROSITE" id="PS51898"/>
    </source>
</evidence>
<dbReference type="SUPFAM" id="SSF56349">
    <property type="entry name" value="DNA breaking-rejoining enzymes"/>
    <property type="match status" value="1"/>
</dbReference>
<sequence length="404" mass="46011">MASSLKIVLRSKQNSDGTFPLAMRVTIDRKSSYIYLGFSVRKADWDAVAQKIKKSHPNSAQLNNFILSKKAEANDKMLNMAAHNKDVSSKAVRSHIKPKEGISFFAQAKVYIEELDKTGRFNQKCTDLPRINGFRRFLGGSDINFAEINPGLLQKFRAYLIGTRKITERTVVNHFVVIRTIFNRAIASGLVEEKYYPFGKGKGKISIKFPDSMKIGLTTDEIRALQSLELSDGENHSRNLFLVSFYFAGMRISDVLRLKWSDFQNDRLYYAMGKNRKTGSLKVPDKVLEILEQYPRGTNAHDLVFHDLAKLPDLSKANEVLNYIKTRNRVCNDYLKKIAVKAGITKPLTMHIARHSFAQISADRIPANVLQKLYRHTDIKTTMQYQSNFMTKMTDDALEAVINL</sequence>
<dbReference type="GO" id="GO:0006310">
    <property type="term" value="P:DNA recombination"/>
    <property type="evidence" value="ECO:0007669"/>
    <property type="project" value="UniProtKB-KW"/>
</dbReference>
<dbReference type="InterPro" id="IPR025269">
    <property type="entry name" value="SAM-like_dom"/>
</dbReference>
<dbReference type="AlphaFoldDB" id="A0A841EKX0"/>
<name>A0A841EKX0_9BACT</name>
<keyword evidence="3" id="KW-0233">DNA recombination</keyword>
<protein>
    <submittedName>
        <fullName evidence="5">Integrase</fullName>
    </submittedName>
</protein>
<evidence type="ECO:0000256" key="1">
    <source>
        <dbReference type="ARBA" id="ARBA00008857"/>
    </source>
</evidence>
<dbReference type="Pfam" id="PF13102">
    <property type="entry name" value="Phage_int_SAM_5"/>
    <property type="match status" value="1"/>
</dbReference>
<evidence type="ECO:0000313" key="6">
    <source>
        <dbReference type="Proteomes" id="UP000524404"/>
    </source>
</evidence>
<dbReference type="GO" id="GO:0015074">
    <property type="term" value="P:DNA integration"/>
    <property type="evidence" value="ECO:0007669"/>
    <property type="project" value="InterPro"/>
</dbReference>
<dbReference type="InterPro" id="IPR050090">
    <property type="entry name" value="Tyrosine_recombinase_XerCD"/>
</dbReference>
<dbReference type="InterPro" id="IPR002104">
    <property type="entry name" value="Integrase_catalytic"/>
</dbReference>
<proteinExistence type="inferred from homology"/>
<dbReference type="CDD" id="cd01185">
    <property type="entry name" value="INTN1_C_like"/>
    <property type="match status" value="1"/>
</dbReference>
<dbReference type="Pfam" id="PF00589">
    <property type="entry name" value="Phage_integrase"/>
    <property type="match status" value="1"/>
</dbReference>
<evidence type="ECO:0000313" key="5">
    <source>
        <dbReference type="EMBL" id="MBB6001428.1"/>
    </source>
</evidence>
<dbReference type="InterPro" id="IPR010998">
    <property type="entry name" value="Integrase_recombinase_N"/>
</dbReference>
<dbReference type="Proteomes" id="UP000524404">
    <property type="component" value="Unassembled WGS sequence"/>
</dbReference>
<reference evidence="5 6" key="1">
    <citation type="submission" date="2020-08" db="EMBL/GenBank/DDBJ databases">
        <title>Functional genomics of gut bacteria from endangered species of beetles.</title>
        <authorList>
            <person name="Carlos-Shanley C."/>
        </authorList>
    </citation>
    <scope>NUCLEOTIDE SEQUENCE [LARGE SCALE GENOMIC DNA]</scope>
    <source>
        <strain evidence="5 6">S00070</strain>
    </source>
</reference>
<dbReference type="PANTHER" id="PTHR30349">
    <property type="entry name" value="PHAGE INTEGRASE-RELATED"/>
    <property type="match status" value="1"/>
</dbReference>
<dbReference type="InterPro" id="IPR011010">
    <property type="entry name" value="DNA_brk_join_enz"/>
</dbReference>
<comment type="similarity">
    <text evidence="1">Belongs to the 'phage' integrase family.</text>
</comment>
<accession>A0A841EKX0</accession>
<comment type="caution">
    <text evidence="5">The sequence shown here is derived from an EMBL/GenBank/DDBJ whole genome shotgun (WGS) entry which is preliminary data.</text>
</comment>
<dbReference type="InterPro" id="IPR013762">
    <property type="entry name" value="Integrase-like_cat_sf"/>
</dbReference>
<feature type="domain" description="Tyr recombinase" evidence="4">
    <location>
        <begin position="212"/>
        <end position="403"/>
    </location>
</feature>